<keyword evidence="4" id="KW-0804">Transcription</keyword>
<dbReference type="PRINTS" id="PR00036">
    <property type="entry name" value="HTHLACI"/>
</dbReference>
<dbReference type="CDD" id="cd01392">
    <property type="entry name" value="HTH_LacI"/>
    <property type="match status" value="1"/>
</dbReference>
<feature type="domain" description="HTH lacI-type" evidence="5">
    <location>
        <begin position="5"/>
        <end position="59"/>
    </location>
</feature>
<dbReference type="SUPFAM" id="SSF53822">
    <property type="entry name" value="Periplasmic binding protein-like I"/>
    <property type="match status" value="1"/>
</dbReference>
<keyword evidence="1" id="KW-0678">Repressor</keyword>
<keyword evidence="3" id="KW-0238">DNA-binding</keyword>
<dbReference type="GO" id="GO:0003700">
    <property type="term" value="F:DNA-binding transcription factor activity"/>
    <property type="evidence" value="ECO:0007669"/>
    <property type="project" value="TreeGrafter"/>
</dbReference>
<evidence type="ECO:0000256" key="2">
    <source>
        <dbReference type="ARBA" id="ARBA00023015"/>
    </source>
</evidence>
<dbReference type="Proteomes" id="UP000018296">
    <property type="component" value="Unassembled WGS sequence"/>
</dbReference>
<dbReference type="InterPro" id="IPR000843">
    <property type="entry name" value="HTH_LacI"/>
</dbReference>
<dbReference type="PANTHER" id="PTHR30146">
    <property type="entry name" value="LACI-RELATED TRANSCRIPTIONAL REPRESSOR"/>
    <property type="match status" value="1"/>
</dbReference>
<accession>V6IYR0</accession>
<dbReference type="PATRIC" id="fig|1395513.3.peg.1940"/>
<organism evidence="6 7">
    <name type="scientific">Sporolactobacillus laevolacticus DSM 442</name>
    <dbReference type="NCBI Taxonomy" id="1395513"/>
    <lineage>
        <taxon>Bacteria</taxon>
        <taxon>Bacillati</taxon>
        <taxon>Bacillota</taxon>
        <taxon>Bacilli</taxon>
        <taxon>Bacillales</taxon>
        <taxon>Sporolactobacillaceae</taxon>
        <taxon>Sporolactobacillus</taxon>
    </lineage>
</organism>
<evidence type="ECO:0000313" key="6">
    <source>
        <dbReference type="EMBL" id="EST11896.1"/>
    </source>
</evidence>
<proteinExistence type="predicted"/>
<evidence type="ECO:0000256" key="1">
    <source>
        <dbReference type="ARBA" id="ARBA00022491"/>
    </source>
</evidence>
<sequence length="325" mass="36530">MREKAKLEDVAKLAGVSPTTVSRVLNNRGAISNKTRQKVNAAIQELNYHPNEIARSLFISKTNLIGLIFPTTAHPFYGEMVFHIEKILSEKNYKVLICNTMNQAQKENSYLNMLLANQVDGMIVGAHNIGIEFYQKANLPIVAIDRKVSETITVVSSDNYSGGRLATEEILNQGRTKIIHINSVRQEEAPSSYLRRQGYEDVMKEHGFPYKTYELELPFDTKGKKQILSDILNRHPDLEGMFVSDDLTAALALSMIRKQDKDIFVVGYDGTEAVTTCLPELTTIVQPIKAMAQLAVDLLLKEINSGFKDIQKNYILPVTVRRGEK</sequence>
<dbReference type="InterPro" id="IPR028082">
    <property type="entry name" value="Peripla_BP_I"/>
</dbReference>
<dbReference type="InterPro" id="IPR010982">
    <property type="entry name" value="Lambda_DNA-bd_dom_sf"/>
</dbReference>
<evidence type="ECO:0000259" key="5">
    <source>
        <dbReference type="PROSITE" id="PS50932"/>
    </source>
</evidence>
<dbReference type="RefSeq" id="WP_023510181.1">
    <property type="nucleotide sequence ID" value="NZ_AWTC01000008.1"/>
</dbReference>
<comment type="caution">
    <text evidence="6">The sequence shown here is derived from an EMBL/GenBank/DDBJ whole genome shotgun (WGS) entry which is preliminary data.</text>
</comment>
<dbReference type="Gene3D" id="3.40.50.2300">
    <property type="match status" value="2"/>
</dbReference>
<dbReference type="GO" id="GO:0000976">
    <property type="term" value="F:transcription cis-regulatory region binding"/>
    <property type="evidence" value="ECO:0007669"/>
    <property type="project" value="TreeGrafter"/>
</dbReference>
<evidence type="ECO:0000256" key="3">
    <source>
        <dbReference type="ARBA" id="ARBA00023125"/>
    </source>
</evidence>
<keyword evidence="2" id="KW-0805">Transcription regulation</keyword>
<dbReference type="EMBL" id="AWTC01000008">
    <property type="protein sequence ID" value="EST11896.1"/>
    <property type="molecule type" value="Genomic_DNA"/>
</dbReference>
<reference evidence="6 7" key="1">
    <citation type="journal article" date="2013" name="Genome Announc.">
        <title>Genome Sequence of Sporolactobacillus laevolacticus DSM442, an Efficient Polymer-Grade D-Lactate Producer from Agricultural Waste Cottonseed as a Nitrogen Source.</title>
        <authorList>
            <person name="Wang H."/>
            <person name="Wang L."/>
            <person name="Ju J."/>
            <person name="Yu B."/>
            <person name="Ma Y."/>
        </authorList>
    </citation>
    <scope>NUCLEOTIDE SEQUENCE [LARGE SCALE GENOMIC DNA]</scope>
    <source>
        <strain evidence="6 7">DSM 442</strain>
    </source>
</reference>
<dbReference type="PROSITE" id="PS00356">
    <property type="entry name" value="HTH_LACI_1"/>
    <property type="match status" value="1"/>
</dbReference>
<dbReference type="PANTHER" id="PTHR30146:SF95">
    <property type="entry name" value="RIBOSE OPERON REPRESSOR"/>
    <property type="match status" value="1"/>
</dbReference>
<dbReference type="STRING" id="1395513.P343_09615"/>
<dbReference type="SMART" id="SM00354">
    <property type="entry name" value="HTH_LACI"/>
    <property type="match status" value="1"/>
</dbReference>
<evidence type="ECO:0000256" key="4">
    <source>
        <dbReference type="ARBA" id="ARBA00023163"/>
    </source>
</evidence>
<dbReference type="Pfam" id="PF00532">
    <property type="entry name" value="Peripla_BP_1"/>
    <property type="match status" value="1"/>
</dbReference>
<gene>
    <name evidence="6" type="ORF">P343_09615</name>
</gene>
<dbReference type="PROSITE" id="PS50932">
    <property type="entry name" value="HTH_LACI_2"/>
    <property type="match status" value="1"/>
</dbReference>
<keyword evidence="7" id="KW-1185">Reference proteome</keyword>
<dbReference type="Gene3D" id="1.10.260.40">
    <property type="entry name" value="lambda repressor-like DNA-binding domains"/>
    <property type="match status" value="1"/>
</dbReference>
<dbReference type="InterPro" id="IPR001761">
    <property type="entry name" value="Peripla_BP/Lac1_sug-bd_dom"/>
</dbReference>
<dbReference type="eggNOG" id="COG1609">
    <property type="taxonomic scope" value="Bacteria"/>
</dbReference>
<dbReference type="SUPFAM" id="SSF47413">
    <property type="entry name" value="lambda repressor-like DNA-binding domains"/>
    <property type="match status" value="1"/>
</dbReference>
<evidence type="ECO:0000313" key="7">
    <source>
        <dbReference type="Proteomes" id="UP000018296"/>
    </source>
</evidence>
<dbReference type="AlphaFoldDB" id="V6IYR0"/>
<dbReference type="CDD" id="cd06291">
    <property type="entry name" value="PBP1_Qymf-like"/>
    <property type="match status" value="1"/>
</dbReference>
<protein>
    <submittedName>
        <fullName evidence="6">LacI family transcriptional regulator</fullName>
    </submittedName>
</protein>
<name>V6IYR0_9BACL</name>
<dbReference type="Pfam" id="PF00356">
    <property type="entry name" value="LacI"/>
    <property type="match status" value="1"/>
</dbReference>